<dbReference type="CDD" id="cd12820">
    <property type="entry name" value="LbR_YadA-like"/>
    <property type="match status" value="1"/>
</dbReference>
<dbReference type="InterPro" id="IPR008640">
    <property type="entry name" value="Adhesin_Head_dom"/>
</dbReference>
<keyword evidence="1" id="KW-0732">Signal</keyword>
<keyword evidence="4" id="KW-1185">Reference proteome</keyword>
<organism evidence="3 4">
    <name type="scientific">Emticicia agri</name>
    <dbReference type="NCBI Taxonomy" id="2492393"/>
    <lineage>
        <taxon>Bacteria</taxon>
        <taxon>Pseudomonadati</taxon>
        <taxon>Bacteroidota</taxon>
        <taxon>Cytophagia</taxon>
        <taxon>Cytophagales</taxon>
        <taxon>Leadbetterellaceae</taxon>
        <taxon>Emticicia</taxon>
    </lineage>
</organism>
<dbReference type="InterPro" id="IPR011049">
    <property type="entry name" value="Serralysin-like_metalloprot_C"/>
</dbReference>
<protein>
    <recommendedName>
        <fullName evidence="2">Trimeric autotransporter adhesin YadA-like head domain-containing protein</fullName>
    </recommendedName>
</protein>
<gene>
    <name evidence="3" type="ORF">EWM59_01160</name>
</gene>
<feature type="chain" id="PRO_5020676613" description="Trimeric autotransporter adhesin YadA-like head domain-containing protein" evidence="1">
    <location>
        <begin position="21"/>
        <end position="479"/>
    </location>
</feature>
<dbReference type="Proteomes" id="UP000293162">
    <property type="component" value="Unassembled WGS sequence"/>
</dbReference>
<feature type="domain" description="Trimeric autotransporter adhesin YadA-like head" evidence="2">
    <location>
        <begin position="144"/>
        <end position="167"/>
    </location>
</feature>
<feature type="domain" description="Trimeric autotransporter adhesin YadA-like head" evidence="2">
    <location>
        <begin position="172"/>
        <end position="196"/>
    </location>
</feature>
<feature type="signal peptide" evidence="1">
    <location>
        <begin position="1"/>
        <end position="20"/>
    </location>
</feature>
<reference evidence="3 4" key="1">
    <citation type="submission" date="2019-02" db="EMBL/GenBank/DDBJ databases">
        <title>Bacterial novel species Emticicia sp. 17J42-9 isolated from soil.</title>
        <authorList>
            <person name="Jung H.-Y."/>
        </authorList>
    </citation>
    <scope>NUCLEOTIDE SEQUENCE [LARGE SCALE GENOMIC DNA]</scope>
    <source>
        <strain evidence="3 4">17J42-9</strain>
    </source>
</reference>
<dbReference type="GO" id="GO:0019867">
    <property type="term" value="C:outer membrane"/>
    <property type="evidence" value="ECO:0007669"/>
    <property type="project" value="InterPro"/>
</dbReference>
<evidence type="ECO:0000259" key="2">
    <source>
        <dbReference type="Pfam" id="PF05658"/>
    </source>
</evidence>
<dbReference type="SUPFAM" id="SSF101967">
    <property type="entry name" value="Adhesin YadA, collagen-binding domain"/>
    <property type="match status" value="2"/>
</dbReference>
<evidence type="ECO:0000313" key="3">
    <source>
        <dbReference type="EMBL" id="RYU97329.1"/>
    </source>
</evidence>
<dbReference type="Gene3D" id="2.60.40.4050">
    <property type="match status" value="1"/>
</dbReference>
<feature type="domain" description="Trimeric autotransporter adhesin YadA-like head" evidence="2">
    <location>
        <begin position="102"/>
        <end position="126"/>
    </location>
</feature>
<name>A0A4Q5M5C1_9BACT</name>
<dbReference type="RefSeq" id="WP_130019111.1">
    <property type="nucleotide sequence ID" value="NZ_SEWF01000002.1"/>
</dbReference>
<comment type="caution">
    <text evidence="3">The sequence shown here is derived from an EMBL/GenBank/DDBJ whole genome shotgun (WGS) entry which is preliminary data.</text>
</comment>
<sequence>MKYTFLIAWCCLFNTLVTKAQSSILLEPSKDNGIFSKRDSALNLQSNLPIILPASGAGTRLMWIPSLSAFRVGTVTGIYSADNWNADSIGRFSIAGGLNTKATGYCSIALGSSASATGNNSVALGVSSALGLDAIAMAGATAFGSNSVAAGMFSEAQGTFSVALGRGNISLGASSVALGSYAKANGDYSIAAGSGSHSFGESSITLGQGLTAYKYGGISMGTFNNPGNTTVTNYSDYSYSDRIFQLGNGVFDSLENAIIYSNALTVIRNGNVGIGNTVAALAPGERLVIDGNVSVVDAAKGIRLSANFSPLLTKTSDVFTSGAYQNLGRWGLFKDTDNFTFGIPAITNKTFRFVSYNDNSTISKTVLDINQNGNVSVEGFSKLGSSAPAIKVLKLTGTTAATQGTYTSIAHGLSLSKILSVEVFVSVSATVKHGRGWTAYGGHQFDFYIDSTVIQILNIAGNSSSILSKPYTVLITYEQ</sequence>
<evidence type="ECO:0000313" key="4">
    <source>
        <dbReference type="Proteomes" id="UP000293162"/>
    </source>
</evidence>
<dbReference type="EMBL" id="SEWF01000002">
    <property type="protein sequence ID" value="RYU97329.1"/>
    <property type="molecule type" value="Genomic_DNA"/>
</dbReference>
<proteinExistence type="predicted"/>
<dbReference type="Pfam" id="PF05658">
    <property type="entry name" value="YadA_head"/>
    <property type="match status" value="3"/>
</dbReference>
<dbReference type="Gene3D" id="2.150.10.10">
    <property type="entry name" value="Serralysin-like metalloprotease, C-terminal"/>
    <property type="match status" value="1"/>
</dbReference>
<dbReference type="AlphaFoldDB" id="A0A4Q5M5C1"/>
<accession>A0A4Q5M5C1</accession>
<evidence type="ECO:0000256" key="1">
    <source>
        <dbReference type="SAM" id="SignalP"/>
    </source>
</evidence>
<dbReference type="OrthoDB" id="925207at2"/>